<dbReference type="AlphaFoldDB" id="A0A6L6V952"/>
<dbReference type="EMBL" id="WPHR01000001">
    <property type="protein sequence ID" value="MUZ71288.1"/>
    <property type="molecule type" value="Genomic_DNA"/>
</dbReference>
<proteinExistence type="predicted"/>
<feature type="compositionally biased region" description="Basic and acidic residues" evidence="1">
    <location>
        <begin position="63"/>
        <end position="72"/>
    </location>
</feature>
<evidence type="ECO:0000259" key="2">
    <source>
        <dbReference type="Pfam" id="PF15529"/>
    </source>
</evidence>
<sequence length="289" mass="30701">MTNFAKSLIEKFVFILVLFTAISFGTNTKARYISPDDWDPNLPNVGTNRYAYASNDPINKSDPNGHEPHESGDYWGSDYTSSDSPMDPVRGDGYTTLSRGQVAASYSLGVGEGAINTINSASWASAAGFGSSEPYAPVFSPHDWAEREGMKMGSLGLGYAAGGLMEGAFAKAAGGAAAEAEGAALGEFMASPDVKPALSIKDQALEIKELNNGKNTLTITTEDGNKQIHYDMDGAAHKGVDTPHVQQSIKNTNAAGETFMNKDRSAAGVRPMNQADIDAVRAYLEKKNQ</sequence>
<dbReference type="Pfam" id="PF15529">
    <property type="entry name" value="Ntox24"/>
    <property type="match status" value="1"/>
</dbReference>
<name>A0A6L6V952_AGRVI</name>
<dbReference type="Proteomes" id="UP000477951">
    <property type="component" value="Unassembled WGS sequence"/>
</dbReference>
<feature type="region of interest" description="Disordered" evidence="1">
    <location>
        <begin position="53"/>
        <end position="86"/>
    </location>
</feature>
<evidence type="ECO:0000313" key="4">
    <source>
        <dbReference type="Proteomes" id="UP000477951"/>
    </source>
</evidence>
<accession>A0A6L6V952</accession>
<comment type="caution">
    <text evidence="3">The sequence shown here is derived from an EMBL/GenBank/DDBJ whole genome shotgun (WGS) entry which is preliminary data.</text>
</comment>
<evidence type="ECO:0000313" key="3">
    <source>
        <dbReference type="EMBL" id="MUZ71288.1"/>
    </source>
</evidence>
<dbReference type="RefSeq" id="WP_156613221.1">
    <property type="nucleotide sequence ID" value="NZ_WPHR01000001.1"/>
</dbReference>
<protein>
    <recommendedName>
        <fullName evidence="2">Bacterial toxin 24 domain-containing protein</fullName>
    </recommendedName>
</protein>
<reference evidence="3 4" key="1">
    <citation type="submission" date="2019-12" db="EMBL/GenBank/DDBJ databases">
        <title>Whole-genome sequencing of Allorhizobium vitis.</title>
        <authorList>
            <person name="Gan H.M."/>
            <person name="Szegedi E."/>
            <person name="Burr T."/>
            <person name="Savka M.A."/>
        </authorList>
    </citation>
    <scope>NUCLEOTIDE SEQUENCE [LARGE SCALE GENOMIC DNA]</scope>
    <source>
        <strain evidence="3 4">CG516</strain>
    </source>
</reference>
<dbReference type="InterPro" id="IPR029114">
    <property type="entry name" value="Ntox24"/>
</dbReference>
<feature type="domain" description="Bacterial toxin 24" evidence="2">
    <location>
        <begin position="225"/>
        <end position="274"/>
    </location>
</feature>
<organism evidence="3 4">
    <name type="scientific">Agrobacterium vitis</name>
    <name type="common">Rhizobium vitis</name>
    <dbReference type="NCBI Taxonomy" id="373"/>
    <lineage>
        <taxon>Bacteria</taxon>
        <taxon>Pseudomonadati</taxon>
        <taxon>Pseudomonadota</taxon>
        <taxon>Alphaproteobacteria</taxon>
        <taxon>Hyphomicrobiales</taxon>
        <taxon>Rhizobiaceae</taxon>
        <taxon>Rhizobium/Agrobacterium group</taxon>
        <taxon>Agrobacterium</taxon>
    </lineage>
</organism>
<evidence type="ECO:0000256" key="1">
    <source>
        <dbReference type="SAM" id="MobiDB-lite"/>
    </source>
</evidence>
<gene>
    <name evidence="3" type="ORF">GOZ90_01245</name>
</gene>